<dbReference type="SUPFAM" id="SSF100920">
    <property type="entry name" value="Heat shock protein 70kD (HSP70), peptide-binding domain"/>
    <property type="match status" value="1"/>
</dbReference>
<dbReference type="Pfam" id="PF00012">
    <property type="entry name" value="HSP70"/>
    <property type="match status" value="1"/>
</dbReference>
<dbReference type="SUPFAM" id="SSF53067">
    <property type="entry name" value="Actin-like ATPase domain"/>
    <property type="match status" value="2"/>
</dbReference>
<gene>
    <name evidence="6" type="ORF">BECKDK2373B_GA0170837_11022</name>
</gene>
<dbReference type="GO" id="GO:0140662">
    <property type="term" value="F:ATP-dependent protein folding chaperone"/>
    <property type="evidence" value="ECO:0007669"/>
    <property type="project" value="InterPro"/>
</dbReference>
<dbReference type="InterPro" id="IPR043129">
    <property type="entry name" value="ATPase_NBD"/>
</dbReference>
<dbReference type="Gene3D" id="3.90.640.10">
    <property type="entry name" value="Actin, Chain A, domain 4"/>
    <property type="match status" value="1"/>
</dbReference>
<evidence type="ECO:0000256" key="4">
    <source>
        <dbReference type="ARBA" id="ARBA00023186"/>
    </source>
</evidence>
<dbReference type="FunFam" id="3.90.640.10:FF:000003">
    <property type="entry name" value="Molecular chaperone DnaK"/>
    <property type="match status" value="1"/>
</dbReference>
<protein>
    <submittedName>
        <fullName evidence="6">Molecular chaperone DnaK</fullName>
    </submittedName>
</protein>
<dbReference type="EMBL" id="CAADEX010000102">
    <property type="protein sequence ID" value="VFJ61552.1"/>
    <property type="molecule type" value="Genomic_DNA"/>
</dbReference>
<accession>A0A450T4R4</accession>
<evidence type="ECO:0000256" key="5">
    <source>
        <dbReference type="RuleBase" id="RU003322"/>
    </source>
</evidence>
<evidence type="ECO:0000256" key="1">
    <source>
        <dbReference type="ARBA" id="ARBA00007381"/>
    </source>
</evidence>
<name>A0A450T4R4_9GAMM</name>
<comment type="similarity">
    <text evidence="1 5">Belongs to the heat shock protein 70 family.</text>
</comment>
<dbReference type="PROSITE" id="PS00297">
    <property type="entry name" value="HSP70_1"/>
    <property type="match status" value="1"/>
</dbReference>
<keyword evidence="2 5" id="KW-0547">Nucleotide-binding</keyword>
<dbReference type="PANTHER" id="PTHR19375">
    <property type="entry name" value="HEAT SHOCK PROTEIN 70KDA"/>
    <property type="match status" value="1"/>
</dbReference>
<proteinExistence type="inferred from homology"/>
<dbReference type="AlphaFoldDB" id="A0A450T4R4"/>
<sequence length="773" mass="87291">MSKAIGIDLGTTNSAAALKAMDTRIIANAEGEDLTPSAVSLQRKKGLFGAKKQFLVGRHALDWMRQEPENTIVSIKRLMGRGFQDPDVQRMLDEKRYHYRITPLAGGSEQSVAVVLGKEEYTPEQISAKILDKIRADCAAGLKDDVEYAVVTVPAYFNDKQKHATRVAAALAGLKVQRLLPEPTAAAISFGVEQLGTGEGQTVLVFDLGGGTFDLAVLTIADGQFIEQGKGGDMWMGGDDIDNLLLQHVYREAAAENEIDDIRPLIDALPNVEKSRFLGDLKAKVEEAKIRLGSQDRAVVEILGALKDRDGDILDIEVEISREQFESLLEPFVERAMELVRKALDGIGFGPELIDRVIMVGGSSSIPRIVRAVRELFGEDKVLLHERPMLAIAEGAAILAHRLADSYECPACGKEVGQTDDTCPACGFDLRSDMAKKGVVDIVHTTSHDYYLALDNGEDYRLVESNTPLPFHTQYEFKLLDPEQRLAHFQFYNTVNEKKEPIGDLWLSFSMSQEDEEEWDADKLPEVLLDFEIDSDNLITVSARIKNKPDIQVSRTLSRGKADERLFIELRQSIDRVNQEDHQYYTNYDFLGRAVRIADMINRVIDPETGEEDKALRERIEHANKVARELIEREEAPWSNLYYAEDFLYQVGQFMSPEDRERLEKQIKQFRKLNETGGAQQILDAREKLFQEMDQHPVLQMLVTLINAHEARRERDPATAPYFDRYIQDITSALQRQDAEAITRLLMEVMPEARKELEWKSSQKMQILHGVQR</sequence>
<evidence type="ECO:0000256" key="2">
    <source>
        <dbReference type="ARBA" id="ARBA00022741"/>
    </source>
</evidence>
<evidence type="ECO:0000256" key="3">
    <source>
        <dbReference type="ARBA" id="ARBA00022840"/>
    </source>
</evidence>
<organism evidence="6">
    <name type="scientific">Candidatus Kentrum sp. DK</name>
    <dbReference type="NCBI Taxonomy" id="2126562"/>
    <lineage>
        <taxon>Bacteria</taxon>
        <taxon>Pseudomonadati</taxon>
        <taxon>Pseudomonadota</taxon>
        <taxon>Gammaproteobacteria</taxon>
        <taxon>Candidatus Kentrum</taxon>
    </lineage>
</organism>
<dbReference type="PRINTS" id="PR00301">
    <property type="entry name" value="HEATSHOCK70"/>
</dbReference>
<dbReference type="InterPro" id="IPR013126">
    <property type="entry name" value="Hsp_70_fam"/>
</dbReference>
<dbReference type="InterPro" id="IPR029047">
    <property type="entry name" value="HSP70_peptide-bd_sf"/>
</dbReference>
<dbReference type="CDD" id="cd24029">
    <property type="entry name" value="ASKHA_NBD_HSP70_DnaK_HscA_HscC"/>
    <property type="match status" value="1"/>
</dbReference>
<dbReference type="InterPro" id="IPR018181">
    <property type="entry name" value="Heat_shock_70_CS"/>
</dbReference>
<keyword evidence="4" id="KW-0143">Chaperone</keyword>
<dbReference type="Gene3D" id="3.30.420.40">
    <property type="match status" value="2"/>
</dbReference>
<keyword evidence="3 5" id="KW-0067">ATP-binding</keyword>
<dbReference type="GO" id="GO:0005524">
    <property type="term" value="F:ATP binding"/>
    <property type="evidence" value="ECO:0007669"/>
    <property type="project" value="UniProtKB-KW"/>
</dbReference>
<reference evidence="6" key="1">
    <citation type="submission" date="2019-02" db="EMBL/GenBank/DDBJ databases">
        <authorList>
            <person name="Gruber-Vodicka R. H."/>
            <person name="Seah K. B. B."/>
        </authorList>
    </citation>
    <scope>NUCLEOTIDE SEQUENCE</scope>
    <source>
        <strain evidence="6">BECK_DK47</strain>
    </source>
</reference>
<dbReference type="Gene3D" id="2.60.34.10">
    <property type="entry name" value="Substrate Binding Domain Of DNAk, Chain A, domain 1"/>
    <property type="match status" value="1"/>
</dbReference>
<evidence type="ECO:0000313" key="6">
    <source>
        <dbReference type="EMBL" id="VFJ61552.1"/>
    </source>
</evidence>